<dbReference type="AlphaFoldDB" id="A0AA87CP46"/>
<comment type="caution">
    <text evidence="1">The sequence shown here is derived from an EMBL/GenBank/DDBJ whole genome shotgun (WGS) entry which is preliminary data.</text>
</comment>
<reference evidence="2" key="2">
    <citation type="submission" date="2008-04" db="EMBL/GenBank/DDBJ databases">
        <title>Draft genome sequence of Providencia stuartii(ATCC 25827).</title>
        <authorList>
            <person name="Sudarsanam P."/>
            <person name="Ley R."/>
            <person name="Guruge J."/>
            <person name="Turnbaugh P.J."/>
            <person name="Mahowald M."/>
            <person name="Liep D."/>
            <person name="Gordon J."/>
        </authorList>
    </citation>
    <scope>NUCLEOTIDE SEQUENCE [LARGE SCALE GENOMIC DNA]</scope>
    <source>
        <strain evidence="2">ATCC 25827</strain>
    </source>
</reference>
<organism evidence="1 2">
    <name type="scientific">Providencia stuartii ATCC 25827</name>
    <dbReference type="NCBI Taxonomy" id="471874"/>
    <lineage>
        <taxon>Bacteria</taxon>
        <taxon>Pseudomonadati</taxon>
        <taxon>Pseudomonadota</taxon>
        <taxon>Gammaproteobacteria</taxon>
        <taxon>Enterobacterales</taxon>
        <taxon>Morganellaceae</taxon>
        <taxon>Providencia</taxon>
    </lineage>
</organism>
<accession>A0AA87CP46</accession>
<name>A0AA87CP46_PROST</name>
<dbReference type="EMBL" id="ABJD02000118">
    <property type="protein sequence ID" value="EDU57586.1"/>
    <property type="molecule type" value="Genomic_DNA"/>
</dbReference>
<reference evidence="1 2" key="3">
    <citation type="submission" date="2008-05" db="EMBL/GenBank/DDBJ databases">
        <authorList>
            <person name="Fulton L."/>
            <person name="Clifton S."/>
            <person name="Fulton B."/>
            <person name="Xu J."/>
            <person name="Minx P."/>
            <person name="Pepin K.H."/>
            <person name="Johnson M."/>
            <person name="Thiruvilangam P."/>
            <person name="Bhonagiri V."/>
            <person name="Nash W.E."/>
            <person name="Mardis E.R."/>
            <person name="Wilson R.K."/>
        </authorList>
    </citation>
    <scope>NUCLEOTIDE SEQUENCE [LARGE SCALE GENOMIC DNA]</scope>
    <source>
        <strain evidence="1 2">ATCC 25827</strain>
    </source>
</reference>
<dbReference type="Proteomes" id="UP000004506">
    <property type="component" value="Unassembled WGS sequence"/>
</dbReference>
<proteinExistence type="predicted"/>
<reference evidence="2" key="1">
    <citation type="submission" date="2008-04" db="EMBL/GenBank/DDBJ databases">
        <title>Draft genome sequence of Providencia stuartii (ATCC 25827).</title>
        <authorList>
            <person name="Sudarsanam P."/>
            <person name="Ley R."/>
            <person name="Guruge J."/>
            <person name="Turnbaugh P.J."/>
            <person name="Mahowald M."/>
            <person name="Liep D."/>
            <person name="Gordon J."/>
        </authorList>
    </citation>
    <scope>NUCLEOTIDE SEQUENCE [LARGE SCALE GENOMIC DNA]</scope>
    <source>
        <strain evidence="2">ATCC 25827</strain>
    </source>
</reference>
<protein>
    <submittedName>
        <fullName evidence="1">Uncharacterized protein</fullName>
    </submittedName>
</protein>
<evidence type="ECO:0000313" key="1">
    <source>
        <dbReference type="EMBL" id="EDU57586.1"/>
    </source>
</evidence>
<gene>
    <name evidence="1" type="ORF">PROSTU_04831</name>
</gene>
<evidence type="ECO:0000313" key="2">
    <source>
        <dbReference type="Proteomes" id="UP000004506"/>
    </source>
</evidence>
<sequence>MYPTAILKFKLSILQNETISVKAPRSHFQIIIIGVINKIKIPIKKQI</sequence>